<dbReference type="AlphaFoldDB" id="A0A0P0XLW0"/>
<protein>
    <submittedName>
        <fullName evidence="2">Os09g0337750 protein</fullName>
    </submittedName>
</protein>
<dbReference type="PaxDb" id="39947-A0A0P0XLW0"/>
<proteinExistence type="predicted"/>
<feature type="region of interest" description="Disordered" evidence="1">
    <location>
        <begin position="1"/>
        <end position="35"/>
    </location>
</feature>
<dbReference type="InParanoid" id="A0A0P0XLW0"/>
<gene>
    <name evidence="2" type="ordered locus">Os09g0337750</name>
    <name evidence="2" type="ORF">OSNPB_090337750</name>
</gene>
<name>A0A0P0XLW0_ORYSJ</name>
<sequence>MFTFSPPPVAAAARSSRGRIRPSATSSGHCQASTSAARGTCTPWVGSWSCSTARHRELGRDLTKVEYLAMLPSNTTSFPPDAYKYQEPPASPRGCMYDNDPAMLPMVFSSHENCTLPLPPAVNKAARMP</sequence>
<evidence type="ECO:0000256" key="1">
    <source>
        <dbReference type="SAM" id="MobiDB-lite"/>
    </source>
</evidence>
<organism evidence="2 3">
    <name type="scientific">Oryza sativa subsp. japonica</name>
    <name type="common">Rice</name>
    <dbReference type="NCBI Taxonomy" id="39947"/>
    <lineage>
        <taxon>Eukaryota</taxon>
        <taxon>Viridiplantae</taxon>
        <taxon>Streptophyta</taxon>
        <taxon>Embryophyta</taxon>
        <taxon>Tracheophyta</taxon>
        <taxon>Spermatophyta</taxon>
        <taxon>Magnoliopsida</taxon>
        <taxon>Liliopsida</taxon>
        <taxon>Poales</taxon>
        <taxon>Poaceae</taxon>
        <taxon>BOP clade</taxon>
        <taxon>Oryzoideae</taxon>
        <taxon>Oryzeae</taxon>
        <taxon>Oryzinae</taxon>
        <taxon>Oryza</taxon>
        <taxon>Oryza sativa</taxon>
    </lineage>
</organism>
<reference evidence="3" key="1">
    <citation type="journal article" date="2005" name="Nature">
        <title>The map-based sequence of the rice genome.</title>
        <authorList>
            <consortium name="International rice genome sequencing project (IRGSP)"/>
            <person name="Matsumoto T."/>
            <person name="Wu J."/>
            <person name="Kanamori H."/>
            <person name="Katayose Y."/>
            <person name="Fujisawa M."/>
            <person name="Namiki N."/>
            <person name="Mizuno H."/>
            <person name="Yamamoto K."/>
            <person name="Antonio B.A."/>
            <person name="Baba T."/>
            <person name="Sakata K."/>
            <person name="Nagamura Y."/>
            <person name="Aoki H."/>
            <person name="Arikawa K."/>
            <person name="Arita K."/>
            <person name="Bito T."/>
            <person name="Chiden Y."/>
            <person name="Fujitsuka N."/>
            <person name="Fukunaka R."/>
            <person name="Hamada M."/>
            <person name="Harada C."/>
            <person name="Hayashi A."/>
            <person name="Hijishita S."/>
            <person name="Honda M."/>
            <person name="Hosokawa S."/>
            <person name="Ichikawa Y."/>
            <person name="Idonuma A."/>
            <person name="Iijima M."/>
            <person name="Ikeda M."/>
            <person name="Ikeno M."/>
            <person name="Ito K."/>
            <person name="Ito S."/>
            <person name="Ito T."/>
            <person name="Ito Y."/>
            <person name="Ito Y."/>
            <person name="Iwabuchi A."/>
            <person name="Kamiya K."/>
            <person name="Karasawa W."/>
            <person name="Kurita K."/>
            <person name="Katagiri S."/>
            <person name="Kikuta A."/>
            <person name="Kobayashi H."/>
            <person name="Kobayashi N."/>
            <person name="Machita K."/>
            <person name="Maehara T."/>
            <person name="Masukawa M."/>
            <person name="Mizubayashi T."/>
            <person name="Mukai Y."/>
            <person name="Nagasaki H."/>
            <person name="Nagata Y."/>
            <person name="Naito S."/>
            <person name="Nakashima M."/>
            <person name="Nakama Y."/>
            <person name="Nakamichi Y."/>
            <person name="Nakamura M."/>
            <person name="Meguro A."/>
            <person name="Negishi M."/>
            <person name="Ohta I."/>
            <person name="Ohta T."/>
            <person name="Okamoto M."/>
            <person name="Ono N."/>
            <person name="Saji S."/>
            <person name="Sakaguchi M."/>
            <person name="Sakai K."/>
            <person name="Shibata M."/>
            <person name="Shimokawa T."/>
            <person name="Song J."/>
            <person name="Takazaki Y."/>
            <person name="Terasawa K."/>
            <person name="Tsugane M."/>
            <person name="Tsuji K."/>
            <person name="Ueda S."/>
            <person name="Waki K."/>
            <person name="Yamagata H."/>
            <person name="Yamamoto M."/>
            <person name="Yamamoto S."/>
            <person name="Yamane H."/>
            <person name="Yoshiki S."/>
            <person name="Yoshihara R."/>
            <person name="Yukawa K."/>
            <person name="Zhong H."/>
            <person name="Yano M."/>
            <person name="Yuan Q."/>
            <person name="Ouyang S."/>
            <person name="Liu J."/>
            <person name="Jones K.M."/>
            <person name="Gansberger K."/>
            <person name="Moffat K."/>
            <person name="Hill J."/>
            <person name="Bera J."/>
            <person name="Fadrosh D."/>
            <person name="Jin S."/>
            <person name="Johri S."/>
            <person name="Kim M."/>
            <person name="Overton L."/>
            <person name="Reardon M."/>
            <person name="Tsitrin T."/>
            <person name="Vuong H."/>
            <person name="Weaver B."/>
            <person name="Ciecko A."/>
            <person name="Tallon L."/>
            <person name="Jackson J."/>
            <person name="Pai G."/>
            <person name="Aken S.V."/>
            <person name="Utterback T."/>
            <person name="Reidmuller S."/>
            <person name="Feldblyum T."/>
            <person name="Hsiao J."/>
            <person name="Zismann V."/>
            <person name="Iobst S."/>
            <person name="de Vazeille A.R."/>
            <person name="Buell C.R."/>
            <person name="Ying K."/>
            <person name="Li Y."/>
            <person name="Lu T."/>
            <person name="Huang Y."/>
            <person name="Zhao Q."/>
            <person name="Feng Q."/>
            <person name="Zhang L."/>
            <person name="Zhu J."/>
            <person name="Weng Q."/>
            <person name="Mu J."/>
            <person name="Lu Y."/>
            <person name="Fan D."/>
            <person name="Liu Y."/>
            <person name="Guan J."/>
            <person name="Zhang Y."/>
            <person name="Yu S."/>
            <person name="Liu X."/>
            <person name="Zhang Y."/>
            <person name="Hong G."/>
            <person name="Han B."/>
            <person name="Choisne N."/>
            <person name="Demange N."/>
            <person name="Orjeda G."/>
            <person name="Samain S."/>
            <person name="Cattolico L."/>
            <person name="Pelletier E."/>
            <person name="Couloux A."/>
            <person name="Segurens B."/>
            <person name="Wincker P."/>
            <person name="D'Hont A."/>
            <person name="Scarpelli C."/>
            <person name="Weissenbach J."/>
            <person name="Salanoubat M."/>
            <person name="Quetier F."/>
            <person name="Yu Y."/>
            <person name="Kim H.R."/>
            <person name="Rambo T."/>
            <person name="Currie J."/>
            <person name="Collura K."/>
            <person name="Luo M."/>
            <person name="Yang T."/>
            <person name="Ammiraju J.S.S."/>
            <person name="Engler F."/>
            <person name="Soderlund C."/>
            <person name="Wing R.A."/>
            <person name="Palmer L.E."/>
            <person name="de la Bastide M."/>
            <person name="Spiegel L."/>
            <person name="Nascimento L."/>
            <person name="Zutavern T."/>
            <person name="O'Shaughnessy A."/>
            <person name="Dike S."/>
            <person name="Dedhia N."/>
            <person name="Preston R."/>
            <person name="Balija V."/>
            <person name="McCombie W.R."/>
            <person name="Chow T."/>
            <person name="Chen H."/>
            <person name="Chung M."/>
            <person name="Chen C."/>
            <person name="Shaw J."/>
            <person name="Wu H."/>
            <person name="Hsiao K."/>
            <person name="Chao Y."/>
            <person name="Chu M."/>
            <person name="Cheng C."/>
            <person name="Hour A."/>
            <person name="Lee P."/>
            <person name="Lin S."/>
            <person name="Lin Y."/>
            <person name="Liou J."/>
            <person name="Liu S."/>
            <person name="Hsing Y."/>
            <person name="Raghuvanshi S."/>
            <person name="Mohanty A."/>
            <person name="Bharti A.K."/>
            <person name="Gaur A."/>
            <person name="Gupta V."/>
            <person name="Kumar D."/>
            <person name="Ravi V."/>
            <person name="Vij S."/>
            <person name="Kapur A."/>
            <person name="Khurana P."/>
            <person name="Khurana P."/>
            <person name="Khurana J.P."/>
            <person name="Tyagi A.K."/>
            <person name="Gaikwad K."/>
            <person name="Singh A."/>
            <person name="Dalal V."/>
            <person name="Srivastava S."/>
            <person name="Dixit A."/>
            <person name="Pal A.K."/>
            <person name="Ghazi I.A."/>
            <person name="Yadav M."/>
            <person name="Pandit A."/>
            <person name="Bhargava A."/>
            <person name="Sureshbabu K."/>
            <person name="Batra K."/>
            <person name="Sharma T.R."/>
            <person name="Mohapatra T."/>
            <person name="Singh N.K."/>
            <person name="Messing J."/>
            <person name="Nelson A.B."/>
            <person name="Fuks G."/>
            <person name="Kavchok S."/>
            <person name="Keizer G."/>
            <person name="Linton E."/>
            <person name="Llaca V."/>
            <person name="Song R."/>
            <person name="Tanyolac B."/>
            <person name="Young S."/>
            <person name="Ho-Il K."/>
            <person name="Hahn J.H."/>
            <person name="Sangsakoo G."/>
            <person name="Vanavichit A."/>
            <person name="de Mattos Luiz.A.T."/>
            <person name="Zimmer P.D."/>
            <person name="Malone G."/>
            <person name="Dellagostin O."/>
            <person name="de Oliveira A.C."/>
            <person name="Bevan M."/>
            <person name="Bancroft I."/>
            <person name="Minx P."/>
            <person name="Cordum H."/>
            <person name="Wilson R."/>
            <person name="Cheng Z."/>
            <person name="Jin W."/>
            <person name="Jiang J."/>
            <person name="Leong S.A."/>
            <person name="Iwama H."/>
            <person name="Gojobori T."/>
            <person name="Itoh T."/>
            <person name="Niimura Y."/>
            <person name="Fujii Y."/>
            <person name="Habara T."/>
            <person name="Sakai H."/>
            <person name="Sato Y."/>
            <person name="Wilson G."/>
            <person name="Kumar K."/>
            <person name="McCouch S."/>
            <person name="Juretic N."/>
            <person name="Hoen D."/>
            <person name="Wright S."/>
            <person name="Bruskiewich R."/>
            <person name="Bureau T."/>
            <person name="Miyao A."/>
            <person name="Hirochika H."/>
            <person name="Nishikawa T."/>
            <person name="Kadowaki K."/>
            <person name="Sugiura M."/>
            <person name="Burr B."/>
            <person name="Sasaki T."/>
        </authorList>
    </citation>
    <scope>NUCLEOTIDE SEQUENCE [LARGE SCALE GENOMIC DNA]</scope>
    <source>
        <strain evidence="3">cv. Nipponbare</strain>
    </source>
</reference>
<feature type="compositionally biased region" description="Polar residues" evidence="1">
    <location>
        <begin position="25"/>
        <end position="35"/>
    </location>
</feature>
<accession>A0A0P0XLW0</accession>
<reference evidence="2 3" key="2">
    <citation type="journal article" date="2013" name="Plant Cell Physiol.">
        <title>Rice Annotation Project Database (RAP-DB): an integrative and interactive database for rice genomics.</title>
        <authorList>
            <person name="Sakai H."/>
            <person name="Lee S.S."/>
            <person name="Tanaka T."/>
            <person name="Numa H."/>
            <person name="Kim J."/>
            <person name="Kawahara Y."/>
            <person name="Wakimoto H."/>
            <person name="Yang C.C."/>
            <person name="Iwamoto M."/>
            <person name="Abe T."/>
            <person name="Yamada Y."/>
            <person name="Muto A."/>
            <person name="Inokuchi H."/>
            <person name="Ikemura T."/>
            <person name="Matsumoto T."/>
            <person name="Sasaki T."/>
            <person name="Itoh T."/>
        </authorList>
    </citation>
    <scope>NUCLEOTIDE SEQUENCE [LARGE SCALE GENOMIC DNA]</scope>
    <source>
        <strain evidence="3">cv. Nipponbare</strain>
    </source>
</reference>
<dbReference type="Proteomes" id="UP000059680">
    <property type="component" value="Chromosome 9"/>
</dbReference>
<keyword evidence="3" id="KW-1185">Reference proteome</keyword>
<evidence type="ECO:0000313" key="3">
    <source>
        <dbReference type="Proteomes" id="UP000059680"/>
    </source>
</evidence>
<dbReference type="EMBL" id="AP014965">
    <property type="protein sequence ID" value="BAT07561.1"/>
    <property type="molecule type" value="Genomic_DNA"/>
</dbReference>
<reference evidence="2 3" key="3">
    <citation type="journal article" date="2013" name="Rice">
        <title>Improvement of the Oryza sativa Nipponbare reference genome using next generation sequence and optical map data.</title>
        <authorList>
            <person name="Kawahara Y."/>
            <person name="de la Bastide M."/>
            <person name="Hamilton J.P."/>
            <person name="Kanamori H."/>
            <person name="McCombie W.R."/>
            <person name="Ouyang S."/>
            <person name="Schwartz D.C."/>
            <person name="Tanaka T."/>
            <person name="Wu J."/>
            <person name="Zhou S."/>
            <person name="Childs K.L."/>
            <person name="Davidson R.M."/>
            <person name="Lin H."/>
            <person name="Quesada-Ocampo L."/>
            <person name="Vaillancourt B."/>
            <person name="Sakai H."/>
            <person name="Lee S.S."/>
            <person name="Kim J."/>
            <person name="Numa H."/>
            <person name="Itoh T."/>
            <person name="Buell C.R."/>
            <person name="Matsumoto T."/>
        </authorList>
    </citation>
    <scope>NUCLEOTIDE SEQUENCE [LARGE SCALE GENOMIC DNA]</scope>
    <source>
        <strain evidence="3">cv. Nipponbare</strain>
    </source>
</reference>
<evidence type="ECO:0000313" key="2">
    <source>
        <dbReference type="EMBL" id="BAT07561.1"/>
    </source>
</evidence>